<organism evidence="11">
    <name type="scientific">hydrothermal vent metagenome</name>
    <dbReference type="NCBI Taxonomy" id="652676"/>
    <lineage>
        <taxon>unclassified sequences</taxon>
        <taxon>metagenomes</taxon>
        <taxon>ecological metagenomes</taxon>
    </lineage>
</organism>
<evidence type="ECO:0000256" key="3">
    <source>
        <dbReference type="ARBA" id="ARBA00022679"/>
    </source>
</evidence>
<dbReference type="SUPFAM" id="SSF52540">
    <property type="entry name" value="P-loop containing nucleoside triphosphate hydrolases"/>
    <property type="match status" value="1"/>
</dbReference>
<evidence type="ECO:0000256" key="7">
    <source>
        <dbReference type="ARBA" id="ARBA00023137"/>
    </source>
</evidence>
<evidence type="ECO:0000313" key="11">
    <source>
        <dbReference type="EMBL" id="VAW39519.1"/>
    </source>
</evidence>
<comment type="catalytic activity">
    <reaction evidence="8">
        <text>L-tyrosyl-[protein] + ATP = O-phospho-L-tyrosyl-[protein] + ADP + H(+)</text>
        <dbReference type="Rhea" id="RHEA:10596"/>
        <dbReference type="Rhea" id="RHEA-COMP:10136"/>
        <dbReference type="Rhea" id="RHEA-COMP:20101"/>
        <dbReference type="ChEBI" id="CHEBI:15378"/>
        <dbReference type="ChEBI" id="CHEBI:30616"/>
        <dbReference type="ChEBI" id="CHEBI:46858"/>
        <dbReference type="ChEBI" id="CHEBI:61978"/>
        <dbReference type="ChEBI" id="CHEBI:456216"/>
        <dbReference type="EC" id="2.7.10.2"/>
    </reaction>
</comment>
<feature type="compositionally biased region" description="Low complexity" evidence="9">
    <location>
        <begin position="13"/>
        <end position="29"/>
    </location>
</feature>
<evidence type="ECO:0000256" key="8">
    <source>
        <dbReference type="ARBA" id="ARBA00051245"/>
    </source>
</evidence>
<dbReference type="PANTHER" id="PTHR32309:SF13">
    <property type="entry name" value="FERRIC ENTEROBACTIN TRANSPORT PROTEIN FEPE"/>
    <property type="match status" value="1"/>
</dbReference>
<dbReference type="PANTHER" id="PTHR32309">
    <property type="entry name" value="TYROSINE-PROTEIN KINASE"/>
    <property type="match status" value="1"/>
</dbReference>
<feature type="non-terminal residue" evidence="11">
    <location>
        <position position="282"/>
    </location>
</feature>
<feature type="region of interest" description="Disordered" evidence="9">
    <location>
        <begin position="1"/>
        <end position="56"/>
    </location>
</feature>
<comment type="similarity">
    <text evidence="1">Belongs to the CpsD/CapB family.</text>
</comment>
<dbReference type="InterPro" id="IPR025669">
    <property type="entry name" value="AAA_dom"/>
</dbReference>
<gene>
    <name evidence="11" type="ORF">MNBD_DELTA03-248</name>
</gene>
<dbReference type="AlphaFoldDB" id="A0A3B0VRL8"/>
<dbReference type="EC" id="2.7.10.2" evidence="2"/>
<evidence type="ECO:0000256" key="5">
    <source>
        <dbReference type="ARBA" id="ARBA00022777"/>
    </source>
</evidence>
<reference evidence="11" key="1">
    <citation type="submission" date="2018-06" db="EMBL/GenBank/DDBJ databases">
        <authorList>
            <person name="Zhirakovskaya E."/>
        </authorList>
    </citation>
    <scope>NUCLEOTIDE SEQUENCE</scope>
</reference>
<dbReference type="Gene3D" id="3.40.50.300">
    <property type="entry name" value="P-loop containing nucleotide triphosphate hydrolases"/>
    <property type="match status" value="1"/>
</dbReference>
<evidence type="ECO:0000256" key="1">
    <source>
        <dbReference type="ARBA" id="ARBA00007316"/>
    </source>
</evidence>
<keyword evidence="3" id="KW-0808">Transferase</keyword>
<dbReference type="InterPro" id="IPR005702">
    <property type="entry name" value="Wzc-like_C"/>
</dbReference>
<dbReference type="NCBIfam" id="TIGR01007">
    <property type="entry name" value="eps_fam"/>
    <property type="match status" value="1"/>
</dbReference>
<feature type="domain" description="AAA" evidence="10">
    <location>
        <begin position="107"/>
        <end position="258"/>
    </location>
</feature>
<evidence type="ECO:0000256" key="6">
    <source>
        <dbReference type="ARBA" id="ARBA00022840"/>
    </source>
</evidence>
<dbReference type="EMBL" id="UOEX01000284">
    <property type="protein sequence ID" value="VAW39519.1"/>
    <property type="molecule type" value="Genomic_DNA"/>
</dbReference>
<evidence type="ECO:0000259" key="10">
    <source>
        <dbReference type="Pfam" id="PF13614"/>
    </source>
</evidence>
<keyword evidence="7" id="KW-0829">Tyrosine-protein kinase</keyword>
<accession>A0A3B0VRL8</accession>
<dbReference type="InterPro" id="IPR050445">
    <property type="entry name" value="Bact_polysacc_biosynth/exp"/>
</dbReference>
<evidence type="ECO:0000256" key="4">
    <source>
        <dbReference type="ARBA" id="ARBA00022741"/>
    </source>
</evidence>
<evidence type="ECO:0000256" key="2">
    <source>
        <dbReference type="ARBA" id="ARBA00011903"/>
    </source>
</evidence>
<dbReference type="InterPro" id="IPR027417">
    <property type="entry name" value="P-loop_NTPase"/>
</dbReference>
<dbReference type="CDD" id="cd05387">
    <property type="entry name" value="BY-kinase"/>
    <property type="match status" value="1"/>
</dbReference>
<dbReference type="GO" id="GO:0005524">
    <property type="term" value="F:ATP binding"/>
    <property type="evidence" value="ECO:0007669"/>
    <property type="project" value="UniProtKB-KW"/>
</dbReference>
<sequence>MGKVFKALNKAMSNPDDSASPPASTPEPSIKTERQPTPAKRETPTVSVTGSMDNTSGVNNWDEKLVAFSAPSSIITENIRHLRNRILHPPSGGPALRRVMTTSALPGEGKSMLCSNLAISMAQGLEQHALLVDCDLRRSSLAQMLAVNNSQGLSNYLQHDRELGEVIRQTGLPKLSLLPSGPRPMNPAELLDSKRVGEMFDELSNRYDDRFIIIDTPPLPMAAETTVLAEQVDGIIIVVRWGRAAREQVKQMTENLNKDKIIGVLYNAFEKYILRAKLTCYE</sequence>
<keyword evidence="5" id="KW-0418">Kinase</keyword>
<feature type="compositionally biased region" description="Polar residues" evidence="9">
    <location>
        <begin position="44"/>
        <end position="56"/>
    </location>
</feature>
<proteinExistence type="inferred from homology"/>
<keyword evidence="6" id="KW-0067">ATP-binding</keyword>
<keyword evidence="4" id="KW-0547">Nucleotide-binding</keyword>
<dbReference type="Pfam" id="PF13614">
    <property type="entry name" value="AAA_31"/>
    <property type="match status" value="1"/>
</dbReference>
<feature type="compositionally biased region" description="Basic and acidic residues" evidence="9">
    <location>
        <begin position="30"/>
        <end position="43"/>
    </location>
</feature>
<dbReference type="GO" id="GO:0004715">
    <property type="term" value="F:non-membrane spanning protein tyrosine kinase activity"/>
    <property type="evidence" value="ECO:0007669"/>
    <property type="project" value="UniProtKB-EC"/>
</dbReference>
<dbReference type="GO" id="GO:0005886">
    <property type="term" value="C:plasma membrane"/>
    <property type="evidence" value="ECO:0007669"/>
    <property type="project" value="TreeGrafter"/>
</dbReference>
<name>A0A3B0VRL8_9ZZZZ</name>
<protein>
    <recommendedName>
        <fullName evidence="2">non-specific protein-tyrosine kinase</fullName>
        <ecNumber evidence="2">2.7.10.2</ecNumber>
    </recommendedName>
</protein>
<evidence type="ECO:0000256" key="9">
    <source>
        <dbReference type="SAM" id="MobiDB-lite"/>
    </source>
</evidence>